<evidence type="ECO:0000313" key="4">
    <source>
        <dbReference type="EMBL" id="MFD0949203.1"/>
    </source>
</evidence>
<dbReference type="InterPro" id="IPR005940">
    <property type="entry name" value="Anthranilate_Pribosyl_Tfrase"/>
</dbReference>
<sequence>MRGPTKTTELFLIMRNQYLNAEHPFAQYVRILGKGKSSSRSLSLDEARDAMAMIVAGEVEPVQLGAFLMLLRVKEESPEELAGFVMAAKIAIEKRRDEALKNAGLPAIAVDLDWSSYAGKRKHYPWFLLAVKLLCQHGVRIFMHGASGHTSNRLYTEAVLPSLDLAACQSWAEASAAIANNNFAYLPVRELEPMLDDMIQLRSLLGLRSPVHTLTRLLNPTQAPAVMQAIFHPAYRESHQRAALLLGYANSCVIKGEGGEIERNPDGTCLAKRVVSGEPVDEDWPMIFDQRHSPEELLSDDVMLRVWHGEQAHEYGEMAIIGTVALTLRTLALSDTPENAMIMATSLWQQRHDTPAKALIARL</sequence>
<dbReference type="InterPro" id="IPR017459">
    <property type="entry name" value="Glycosyl_Trfase_fam3_N_dom"/>
</dbReference>
<dbReference type="InterPro" id="IPR035902">
    <property type="entry name" value="Nuc_phospho_transferase"/>
</dbReference>
<evidence type="ECO:0000256" key="2">
    <source>
        <dbReference type="ARBA" id="ARBA00022679"/>
    </source>
</evidence>
<gene>
    <name evidence="4" type="ORF">ACFQ0F_02165</name>
</gene>
<keyword evidence="2 4" id="KW-0808">Transferase</keyword>
<keyword evidence="5" id="KW-1185">Reference proteome</keyword>
<dbReference type="InterPro" id="IPR036320">
    <property type="entry name" value="Glycosyl_Trfase_fam3_N_dom_sf"/>
</dbReference>
<evidence type="ECO:0000259" key="3">
    <source>
        <dbReference type="Pfam" id="PF02885"/>
    </source>
</evidence>
<dbReference type="SUPFAM" id="SSF47648">
    <property type="entry name" value="Nucleoside phosphorylase/phosphoribosyltransferase N-terminal domain"/>
    <property type="match status" value="1"/>
</dbReference>
<dbReference type="Gene3D" id="3.40.1030.10">
    <property type="entry name" value="Nucleoside phosphorylase/phosphoribosyltransferase catalytic domain"/>
    <property type="match status" value="1"/>
</dbReference>
<proteinExistence type="predicted"/>
<dbReference type="Gene3D" id="1.20.970.10">
    <property type="entry name" value="Transferase, Pyrimidine Nucleoside Phosphorylase, Chain C"/>
    <property type="match status" value="1"/>
</dbReference>
<dbReference type="EMBL" id="JBHTIT010000001">
    <property type="protein sequence ID" value="MFD0949203.1"/>
    <property type="molecule type" value="Genomic_DNA"/>
</dbReference>
<comment type="caution">
    <text evidence="4">The sequence shown here is derived from an EMBL/GenBank/DDBJ whole genome shotgun (WGS) entry which is preliminary data.</text>
</comment>
<dbReference type="PANTHER" id="PTHR43285:SF2">
    <property type="entry name" value="ANTHRANILATE PHOSPHORIBOSYLTRANSFERASE"/>
    <property type="match status" value="1"/>
</dbReference>
<protein>
    <submittedName>
        <fullName evidence="4">Glycosyl transferase family protein</fullName>
    </submittedName>
</protein>
<evidence type="ECO:0000313" key="5">
    <source>
        <dbReference type="Proteomes" id="UP001597044"/>
    </source>
</evidence>
<keyword evidence="1" id="KW-0328">Glycosyltransferase</keyword>
<dbReference type="RefSeq" id="WP_379068595.1">
    <property type="nucleotide sequence ID" value="NZ_JBHTIT010000001.1"/>
</dbReference>
<dbReference type="NCBIfam" id="NF006564">
    <property type="entry name" value="PRK09071.1"/>
    <property type="match status" value="1"/>
</dbReference>
<evidence type="ECO:0000256" key="1">
    <source>
        <dbReference type="ARBA" id="ARBA00022676"/>
    </source>
</evidence>
<dbReference type="GO" id="GO:0016740">
    <property type="term" value="F:transferase activity"/>
    <property type="evidence" value="ECO:0007669"/>
    <property type="project" value="UniProtKB-KW"/>
</dbReference>
<organism evidence="4 5">
    <name type="scientific">Paraperlucidibaca wandonensis</name>
    <dbReference type="NCBI Taxonomy" id="1268273"/>
    <lineage>
        <taxon>Bacteria</taxon>
        <taxon>Pseudomonadati</taxon>
        <taxon>Pseudomonadota</taxon>
        <taxon>Gammaproteobacteria</taxon>
        <taxon>Moraxellales</taxon>
        <taxon>Moraxellaceae</taxon>
        <taxon>Paraperlucidibaca</taxon>
    </lineage>
</organism>
<accession>A0ABW3HG42</accession>
<dbReference type="Proteomes" id="UP001597044">
    <property type="component" value="Unassembled WGS sequence"/>
</dbReference>
<dbReference type="PANTHER" id="PTHR43285">
    <property type="entry name" value="ANTHRANILATE PHOSPHORIBOSYLTRANSFERASE"/>
    <property type="match status" value="1"/>
</dbReference>
<dbReference type="SUPFAM" id="SSF52418">
    <property type="entry name" value="Nucleoside phosphorylase/phosphoribosyltransferase catalytic domain"/>
    <property type="match status" value="1"/>
</dbReference>
<reference evidence="5" key="1">
    <citation type="journal article" date="2019" name="Int. J. Syst. Evol. Microbiol.">
        <title>The Global Catalogue of Microorganisms (GCM) 10K type strain sequencing project: providing services to taxonomists for standard genome sequencing and annotation.</title>
        <authorList>
            <consortium name="The Broad Institute Genomics Platform"/>
            <consortium name="The Broad Institute Genome Sequencing Center for Infectious Disease"/>
            <person name="Wu L."/>
            <person name="Ma J."/>
        </authorList>
    </citation>
    <scope>NUCLEOTIDE SEQUENCE [LARGE SCALE GENOMIC DNA]</scope>
    <source>
        <strain evidence="5">CCUG 63419</strain>
    </source>
</reference>
<feature type="domain" description="Glycosyl transferase family 3 N-terminal" evidence="3">
    <location>
        <begin position="34"/>
        <end position="87"/>
    </location>
</feature>
<dbReference type="Pfam" id="PF02885">
    <property type="entry name" value="Glycos_trans_3N"/>
    <property type="match status" value="1"/>
</dbReference>
<name>A0ABW3HG42_9GAMM</name>